<keyword evidence="3" id="KW-1185">Reference proteome</keyword>
<reference evidence="2" key="2">
    <citation type="submission" date="2024-10" db="UniProtKB">
        <authorList>
            <consortium name="EnsemblProtists"/>
        </authorList>
    </citation>
    <scope>IDENTIFICATION</scope>
</reference>
<evidence type="ECO:0000256" key="1">
    <source>
        <dbReference type="SAM" id="MobiDB-lite"/>
    </source>
</evidence>
<protein>
    <recommendedName>
        <fullName evidence="4">Ribosomal protein L7Ae/L30e/S12e/Gadd45 domain-containing protein</fullName>
    </recommendedName>
</protein>
<reference evidence="3" key="1">
    <citation type="journal article" date="2013" name="Nature">
        <title>Pan genome of the phytoplankton Emiliania underpins its global distribution.</title>
        <authorList>
            <person name="Read B.A."/>
            <person name="Kegel J."/>
            <person name="Klute M.J."/>
            <person name="Kuo A."/>
            <person name="Lefebvre S.C."/>
            <person name="Maumus F."/>
            <person name="Mayer C."/>
            <person name="Miller J."/>
            <person name="Monier A."/>
            <person name="Salamov A."/>
            <person name="Young J."/>
            <person name="Aguilar M."/>
            <person name="Claverie J.M."/>
            <person name="Frickenhaus S."/>
            <person name="Gonzalez K."/>
            <person name="Herman E.K."/>
            <person name="Lin Y.C."/>
            <person name="Napier J."/>
            <person name="Ogata H."/>
            <person name="Sarno A.F."/>
            <person name="Shmutz J."/>
            <person name="Schroeder D."/>
            <person name="de Vargas C."/>
            <person name="Verret F."/>
            <person name="von Dassow P."/>
            <person name="Valentin K."/>
            <person name="Van de Peer Y."/>
            <person name="Wheeler G."/>
            <person name="Dacks J.B."/>
            <person name="Delwiche C.F."/>
            <person name="Dyhrman S.T."/>
            <person name="Glockner G."/>
            <person name="John U."/>
            <person name="Richards T."/>
            <person name="Worden A.Z."/>
            <person name="Zhang X."/>
            <person name="Grigoriev I.V."/>
            <person name="Allen A.E."/>
            <person name="Bidle K."/>
            <person name="Borodovsky M."/>
            <person name="Bowler C."/>
            <person name="Brownlee C."/>
            <person name="Cock J.M."/>
            <person name="Elias M."/>
            <person name="Gladyshev V.N."/>
            <person name="Groth M."/>
            <person name="Guda C."/>
            <person name="Hadaegh A."/>
            <person name="Iglesias-Rodriguez M.D."/>
            <person name="Jenkins J."/>
            <person name="Jones B.M."/>
            <person name="Lawson T."/>
            <person name="Leese F."/>
            <person name="Lindquist E."/>
            <person name="Lobanov A."/>
            <person name="Lomsadze A."/>
            <person name="Malik S.B."/>
            <person name="Marsh M.E."/>
            <person name="Mackinder L."/>
            <person name="Mock T."/>
            <person name="Mueller-Roeber B."/>
            <person name="Pagarete A."/>
            <person name="Parker M."/>
            <person name="Probert I."/>
            <person name="Quesneville H."/>
            <person name="Raines C."/>
            <person name="Rensing S.A."/>
            <person name="Riano-Pachon D.M."/>
            <person name="Richier S."/>
            <person name="Rokitta S."/>
            <person name="Shiraiwa Y."/>
            <person name="Soanes D.M."/>
            <person name="van der Giezen M."/>
            <person name="Wahlund T.M."/>
            <person name="Williams B."/>
            <person name="Wilson W."/>
            <person name="Wolfe G."/>
            <person name="Wurch L.L."/>
        </authorList>
    </citation>
    <scope>NUCLEOTIDE SEQUENCE</scope>
</reference>
<accession>A0A0D3I094</accession>
<sequence length="417" mass="45245">MERTAYNYGDDTPAAWDVLARGALGRPISTRISPVLFLEELNEALLFAPPVKARLGQRPKPAGPGKTKALAASSVERPEETERRRAAQNDCRRLILPRTADEASDVFLRRLDAHQNAPEALVAPLSKPEDTKSFLRRMVAVKKNEAAGLLVMPRAKAETAEQFEARMALCEACPATVFARGAHEDPTDFKARLDAQSKCRRPIMCRSDGEPASLFRRRCAVSRACLDVVHPYDAARESADDFTRRMDAQEAAPELSIAPGDKKVVGSLVRESAEEGAAALAEEIAAKLRLEEEAKAAAASKEEAAKAEAAAISKQRQRQDSMDDEAEAAKEAEERAAKKAAAAAAEAEKAAEEAEAAEKAKALWKKAVEKVDINSIGFMALKQMLISKGVPPDAVKVPNKFMLKEVAAKHGVNIEWS</sequence>
<dbReference type="GeneID" id="17250833"/>
<dbReference type="KEGG" id="ehx:EMIHUDRAFT_453795"/>
<evidence type="ECO:0000313" key="2">
    <source>
        <dbReference type="EnsemblProtists" id="EOD04679"/>
    </source>
</evidence>
<evidence type="ECO:0000313" key="3">
    <source>
        <dbReference type="Proteomes" id="UP000013827"/>
    </source>
</evidence>
<name>A0A0D3I094_EMIH1</name>
<dbReference type="RefSeq" id="XP_005757108.1">
    <property type="nucleotide sequence ID" value="XM_005757051.1"/>
</dbReference>
<feature type="compositionally biased region" description="Basic and acidic residues" evidence="1">
    <location>
        <begin position="317"/>
        <end position="337"/>
    </location>
</feature>
<feature type="region of interest" description="Disordered" evidence="1">
    <location>
        <begin position="56"/>
        <end position="86"/>
    </location>
</feature>
<dbReference type="PaxDb" id="2903-EOD04679"/>
<dbReference type="AlphaFoldDB" id="A0A0D3I094"/>
<feature type="region of interest" description="Disordered" evidence="1">
    <location>
        <begin position="308"/>
        <end position="344"/>
    </location>
</feature>
<evidence type="ECO:0008006" key="4">
    <source>
        <dbReference type="Google" id="ProtNLM"/>
    </source>
</evidence>
<organism evidence="2 3">
    <name type="scientific">Emiliania huxleyi (strain CCMP1516)</name>
    <dbReference type="NCBI Taxonomy" id="280463"/>
    <lineage>
        <taxon>Eukaryota</taxon>
        <taxon>Haptista</taxon>
        <taxon>Haptophyta</taxon>
        <taxon>Prymnesiophyceae</taxon>
        <taxon>Isochrysidales</taxon>
        <taxon>Noelaerhabdaceae</taxon>
        <taxon>Emiliania</taxon>
    </lineage>
</organism>
<dbReference type="HOGENOM" id="CLU_659615_0_0_1"/>
<dbReference type="EnsemblProtists" id="EOD04679">
    <property type="protein sequence ID" value="EOD04679"/>
    <property type="gene ID" value="EMIHUDRAFT_453795"/>
</dbReference>
<proteinExistence type="predicted"/>
<feature type="compositionally biased region" description="Basic and acidic residues" evidence="1">
    <location>
        <begin position="76"/>
        <end position="86"/>
    </location>
</feature>
<dbReference type="Proteomes" id="UP000013827">
    <property type="component" value="Unassembled WGS sequence"/>
</dbReference>